<protein>
    <submittedName>
        <fullName evidence="2">Uncharacterized protein</fullName>
    </submittedName>
</protein>
<feature type="compositionally biased region" description="Basic residues" evidence="1">
    <location>
        <begin position="308"/>
        <end position="317"/>
    </location>
</feature>
<feature type="compositionally biased region" description="Basic and acidic residues" evidence="1">
    <location>
        <begin position="321"/>
        <end position="330"/>
    </location>
</feature>
<dbReference type="AlphaFoldDB" id="A0A9P6JC58"/>
<accession>A0A9P6JC58</accession>
<sequence>MAVNVLFTKRTGTSSLSNEAFSIKASRMPLMKPPQPNIPVFVQKAQADYEQALERYHQQQIELESIPTRTNSASNPPSALASAPTTTNLLSMPEPSPLIRQYKLRSQRLYPSSISDPHPAFRVTFILSKKLISKLAVHRNFARKKLAAAAETVFRGHARPGYEYIIFAKRECVTTLQDRLVELMKADLSNPKLYGERDPAVARRKSKDRSATGKDKQDQEAIATAPHTDTDTDRTGQKDEQPTDSILASPAIKTRWKNNTPPISQKWWKHALPNPLGRTQQSGAYLNMHCPEAQEALAPIRLAQGLLKKKDHQRKRNAQSCEEKTAKTDQ</sequence>
<feature type="compositionally biased region" description="Basic and acidic residues" evidence="1">
    <location>
        <begin position="208"/>
        <end position="219"/>
    </location>
</feature>
<keyword evidence="3" id="KW-1185">Reference proteome</keyword>
<gene>
    <name evidence="2" type="ORF">BGZ70_000641</name>
</gene>
<name>A0A9P6JC58_MORAP</name>
<organism evidence="2 3">
    <name type="scientific">Mortierella alpina</name>
    <name type="common">Oleaginous fungus</name>
    <name type="synonym">Mortierella renispora</name>
    <dbReference type="NCBI Taxonomy" id="64518"/>
    <lineage>
        <taxon>Eukaryota</taxon>
        <taxon>Fungi</taxon>
        <taxon>Fungi incertae sedis</taxon>
        <taxon>Mucoromycota</taxon>
        <taxon>Mortierellomycotina</taxon>
        <taxon>Mortierellomycetes</taxon>
        <taxon>Mortierellales</taxon>
        <taxon>Mortierellaceae</taxon>
        <taxon>Mortierella</taxon>
    </lineage>
</organism>
<dbReference type="OrthoDB" id="2383663at2759"/>
<reference evidence="2" key="1">
    <citation type="journal article" date="2020" name="Fungal Divers.">
        <title>Resolving the Mortierellaceae phylogeny through synthesis of multi-gene phylogenetics and phylogenomics.</title>
        <authorList>
            <person name="Vandepol N."/>
            <person name="Liber J."/>
            <person name="Desiro A."/>
            <person name="Na H."/>
            <person name="Kennedy M."/>
            <person name="Barry K."/>
            <person name="Grigoriev I.V."/>
            <person name="Miller A.N."/>
            <person name="O'Donnell K."/>
            <person name="Stajich J.E."/>
            <person name="Bonito G."/>
        </authorList>
    </citation>
    <scope>NUCLEOTIDE SEQUENCE</scope>
    <source>
        <strain evidence="2">CK1249</strain>
    </source>
</reference>
<feature type="compositionally biased region" description="Basic and acidic residues" evidence="1">
    <location>
        <begin position="228"/>
        <end position="241"/>
    </location>
</feature>
<feature type="region of interest" description="Disordered" evidence="1">
    <location>
        <begin position="66"/>
        <end position="87"/>
    </location>
</feature>
<dbReference type="EMBL" id="JAAAHY010000113">
    <property type="protein sequence ID" value="KAF9966952.1"/>
    <property type="molecule type" value="Genomic_DNA"/>
</dbReference>
<evidence type="ECO:0000313" key="3">
    <source>
        <dbReference type="Proteomes" id="UP000738359"/>
    </source>
</evidence>
<feature type="region of interest" description="Disordered" evidence="1">
    <location>
        <begin position="308"/>
        <end position="330"/>
    </location>
</feature>
<feature type="compositionally biased region" description="Low complexity" evidence="1">
    <location>
        <begin position="70"/>
        <end position="87"/>
    </location>
</feature>
<comment type="caution">
    <text evidence="2">The sequence shown here is derived from an EMBL/GenBank/DDBJ whole genome shotgun (WGS) entry which is preliminary data.</text>
</comment>
<evidence type="ECO:0000256" key="1">
    <source>
        <dbReference type="SAM" id="MobiDB-lite"/>
    </source>
</evidence>
<dbReference type="Gene3D" id="3.30.230.10">
    <property type="match status" value="1"/>
</dbReference>
<dbReference type="Proteomes" id="UP000738359">
    <property type="component" value="Unassembled WGS sequence"/>
</dbReference>
<proteinExistence type="predicted"/>
<evidence type="ECO:0000313" key="2">
    <source>
        <dbReference type="EMBL" id="KAF9966952.1"/>
    </source>
</evidence>
<dbReference type="InterPro" id="IPR014721">
    <property type="entry name" value="Ribsml_uS5_D2-typ_fold_subgr"/>
</dbReference>
<feature type="region of interest" description="Disordered" evidence="1">
    <location>
        <begin position="192"/>
        <end position="259"/>
    </location>
</feature>